<evidence type="ECO:0000256" key="1">
    <source>
        <dbReference type="ARBA" id="ARBA00023002"/>
    </source>
</evidence>
<dbReference type="PANTHER" id="PTHR43353:SF5">
    <property type="entry name" value="SUCCINATE-SEMIALDEHYDE DEHYDROGENASE, MITOCHONDRIAL"/>
    <property type="match status" value="1"/>
</dbReference>
<feature type="domain" description="Aldehyde dehydrogenase" evidence="2">
    <location>
        <begin position="6"/>
        <end position="102"/>
    </location>
</feature>
<evidence type="ECO:0000259" key="2">
    <source>
        <dbReference type="Pfam" id="PF00171"/>
    </source>
</evidence>
<reference evidence="3 4" key="1">
    <citation type="journal article" name="Sci. Rep.">
        <title>Genome-scale phylogenetic analyses confirm Olpidium as the closest living zoosporic fungus to the non-flagellated, terrestrial fungi.</title>
        <authorList>
            <person name="Chang Y."/>
            <person name="Rochon D."/>
            <person name="Sekimoto S."/>
            <person name="Wang Y."/>
            <person name="Chovatia M."/>
            <person name="Sandor L."/>
            <person name="Salamov A."/>
            <person name="Grigoriev I.V."/>
            <person name="Stajich J.E."/>
            <person name="Spatafora J.W."/>
        </authorList>
    </citation>
    <scope>NUCLEOTIDE SEQUENCE [LARGE SCALE GENOMIC DNA]</scope>
    <source>
        <strain evidence="3">S191</strain>
    </source>
</reference>
<sequence length="226" mass="24556">MLGFRIISTQQRHQILKSWYSLITASEGDLAVLITLENGKPLKESLSEVRYGASFIEWFAEEARRVYGDVIPNPVPDQRLLVLKQPVGVVAIITPWNFPFAVRRVVNLLLLVYGSGPRIGCCLGHAGPNPTVAFGVFFWRALAAGCTTIVKPASETPLSALALAELGMRAGVPQGVLNVVTTSHKHTKEVGEELTKHADIRKVSFTGSVRANFLDCDIQGSSCAKT</sequence>
<dbReference type="GO" id="GO:0009450">
    <property type="term" value="P:gamma-aminobutyric acid catabolic process"/>
    <property type="evidence" value="ECO:0007669"/>
    <property type="project" value="TreeGrafter"/>
</dbReference>
<name>A0A8H7ZU28_9FUNG</name>
<dbReference type="PANTHER" id="PTHR43353">
    <property type="entry name" value="SUCCINATE-SEMIALDEHYDE DEHYDROGENASE, MITOCHONDRIAL"/>
    <property type="match status" value="1"/>
</dbReference>
<keyword evidence="4" id="KW-1185">Reference proteome</keyword>
<dbReference type="InterPro" id="IPR016162">
    <property type="entry name" value="Ald_DH_N"/>
</dbReference>
<dbReference type="InterPro" id="IPR016161">
    <property type="entry name" value="Ald_DH/histidinol_DH"/>
</dbReference>
<dbReference type="AlphaFoldDB" id="A0A8H7ZU28"/>
<dbReference type="EMBL" id="JAEFCI010007159">
    <property type="protein sequence ID" value="KAG5459240.1"/>
    <property type="molecule type" value="Genomic_DNA"/>
</dbReference>
<dbReference type="Pfam" id="PF00171">
    <property type="entry name" value="Aldedh"/>
    <property type="match status" value="2"/>
</dbReference>
<dbReference type="SUPFAM" id="SSF53720">
    <property type="entry name" value="ALDH-like"/>
    <property type="match status" value="2"/>
</dbReference>
<dbReference type="Proteomes" id="UP000673691">
    <property type="component" value="Unassembled WGS sequence"/>
</dbReference>
<dbReference type="OrthoDB" id="310895at2759"/>
<dbReference type="GO" id="GO:0004777">
    <property type="term" value="F:succinate-semialdehyde dehydrogenase (NAD+) activity"/>
    <property type="evidence" value="ECO:0007669"/>
    <property type="project" value="TreeGrafter"/>
</dbReference>
<dbReference type="Gene3D" id="3.40.605.10">
    <property type="entry name" value="Aldehyde Dehydrogenase, Chain A, domain 1"/>
    <property type="match status" value="1"/>
</dbReference>
<evidence type="ECO:0000313" key="4">
    <source>
        <dbReference type="Proteomes" id="UP000673691"/>
    </source>
</evidence>
<gene>
    <name evidence="3" type="ORF">BJ554DRAFT_379</name>
</gene>
<comment type="caution">
    <text evidence="3">The sequence shown here is derived from an EMBL/GenBank/DDBJ whole genome shotgun (WGS) entry which is preliminary data.</text>
</comment>
<dbReference type="InterPro" id="IPR015590">
    <property type="entry name" value="Aldehyde_DH_dom"/>
</dbReference>
<keyword evidence="1" id="KW-0560">Oxidoreductase</keyword>
<dbReference type="GO" id="GO:0005737">
    <property type="term" value="C:cytoplasm"/>
    <property type="evidence" value="ECO:0007669"/>
    <property type="project" value="TreeGrafter"/>
</dbReference>
<dbReference type="InterPro" id="IPR050740">
    <property type="entry name" value="Aldehyde_DH_Superfamily"/>
</dbReference>
<proteinExistence type="predicted"/>
<organism evidence="3 4">
    <name type="scientific">Olpidium bornovanus</name>
    <dbReference type="NCBI Taxonomy" id="278681"/>
    <lineage>
        <taxon>Eukaryota</taxon>
        <taxon>Fungi</taxon>
        <taxon>Fungi incertae sedis</taxon>
        <taxon>Olpidiomycota</taxon>
        <taxon>Olpidiomycotina</taxon>
        <taxon>Olpidiomycetes</taxon>
        <taxon>Olpidiales</taxon>
        <taxon>Olpidiaceae</taxon>
        <taxon>Olpidium</taxon>
    </lineage>
</organism>
<protein>
    <submittedName>
        <fullName evidence="3">Aldehyde/histidinol dehydrogenase</fullName>
    </submittedName>
</protein>
<evidence type="ECO:0000313" key="3">
    <source>
        <dbReference type="EMBL" id="KAG5459240.1"/>
    </source>
</evidence>
<accession>A0A8H7ZU28</accession>
<feature type="domain" description="Aldehyde dehydrogenase" evidence="2">
    <location>
        <begin position="139"/>
        <end position="210"/>
    </location>
</feature>